<sequence length="171" mass="20719">MITESHWRVLKYKYKYNYNRPRLDRLTNILVEQLVLDFDLMMTHYDTNRHLPSWWQAFKKDWDKAMSKDIMPDIDESPTNFQQNNSWKIANKAVSETNMVFKNPVAEGSRSGYLQNISIIAQENKIEERQENYTYYVKKFEKALELYKREMDNDNFIKKLQYFNKTICKSS</sequence>
<dbReference type="OrthoDB" id="2431843at2759"/>
<accession>A0A8H4B3H3</accession>
<gene>
    <name evidence="1" type="ORF">F8M41_015012</name>
</gene>
<keyword evidence="2" id="KW-1185">Reference proteome</keyword>
<organism evidence="1 2">
    <name type="scientific">Gigaspora margarita</name>
    <dbReference type="NCBI Taxonomy" id="4874"/>
    <lineage>
        <taxon>Eukaryota</taxon>
        <taxon>Fungi</taxon>
        <taxon>Fungi incertae sedis</taxon>
        <taxon>Mucoromycota</taxon>
        <taxon>Glomeromycotina</taxon>
        <taxon>Glomeromycetes</taxon>
        <taxon>Diversisporales</taxon>
        <taxon>Gigasporaceae</taxon>
        <taxon>Gigaspora</taxon>
    </lineage>
</organism>
<protein>
    <submittedName>
        <fullName evidence="1">Uncharacterized protein</fullName>
    </submittedName>
</protein>
<reference evidence="1 2" key="1">
    <citation type="journal article" date="2019" name="Environ. Microbiol.">
        <title>At the nexus of three kingdoms: the genome of the mycorrhizal fungus Gigaspora margarita provides insights into plant, endobacterial and fungal interactions.</title>
        <authorList>
            <person name="Venice F."/>
            <person name="Ghignone S."/>
            <person name="Salvioli di Fossalunga A."/>
            <person name="Amselem J."/>
            <person name="Novero M."/>
            <person name="Xianan X."/>
            <person name="Sedzielewska Toro K."/>
            <person name="Morin E."/>
            <person name="Lipzen A."/>
            <person name="Grigoriev I.V."/>
            <person name="Henrissat B."/>
            <person name="Martin F.M."/>
            <person name="Bonfante P."/>
        </authorList>
    </citation>
    <scope>NUCLEOTIDE SEQUENCE [LARGE SCALE GENOMIC DNA]</scope>
    <source>
        <strain evidence="1 2">BEG34</strain>
    </source>
</reference>
<dbReference type="Proteomes" id="UP000439903">
    <property type="component" value="Unassembled WGS sequence"/>
</dbReference>
<comment type="caution">
    <text evidence="1">The sequence shown here is derived from an EMBL/GenBank/DDBJ whole genome shotgun (WGS) entry which is preliminary data.</text>
</comment>
<evidence type="ECO:0000313" key="1">
    <source>
        <dbReference type="EMBL" id="KAF0556652.1"/>
    </source>
</evidence>
<name>A0A8H4B3H3_GIGMA</name>
<dbReference type="AlphaFoldDB" id="A0A8H4B3H3"/>
<proteinExistence type="predicted"/>
<evidence type="ECO:0000313" key="2">
    <source>
        <dbReference type="Proteomes" id="UP000439903"/>
    </source>
</evidence>
<dbReference type="EMBL" id="WTPW01000032">
    <property type="protein sequence ID" value="KAF0556652.1"/>
    <property type="molecule type" value="Genomic_DNA"/>
</dbReference>